<protein>
    <recommendedName>
        <fullName evidence="3">F-box domain-containing protein</fullName>
    </recommendedName>
</protein>
<name>A0AAW0A357_9AGAR</name>
<evidence type="ECO:0008006" key="3">
    <source>
        <dbReference type="Google" id="ProtNLM"/>
    </source>
</evidence>
<accession>A0AAW0A357</accession>
<dbReference type="AlphaFoldDB" id="A0AAW0A357"/>
<dbReference type="EMBL" id="JAWWNJ010000088">
    <property type="protein sequence ID" value="KAK7000527.1"/>
    <property type="molecule type" value="Genomic_DNA"/>
</dbReference>
<evidence type="ECO:0000313" key="2">
    <source>
        <dbReference type="Proteomes" id="UP001362999"/>
    </source>
</evidence>
<feature type="non-terminal residue" evidence="1">
    <location>
        <position position="371"/>
    </location>
</feature>
<organism evidence="1 2">
    <name type="scientific">Favolaschia claudopus</name>
    <dbReference type="NCBI Taxonomy" id="2862362"/>
    <lineage>
        <taxon>Eukaryota</taxon>
        <taxon>Fungi</taxon>
        <taxon>Dikarya</taxon>
        <taxon>Basidiomycota</taxon>
        <taxon>Agaricomycotina</taxon>
        <taxon>Agaricomycetes</taxon>
        <taxon>Agaricomycetidae</taxon>
        <taxon>Agaricales</taxon>
        <taxon>Marasmiineae</taxon>
        <taxon>Mycenaceae</taxon>
        <taxon>Favolaschia</taxon>
    </lineage>
</organism>
<evidence type="ECO:0000313" key="1">
    <source>
        <dbReference type="EMBL" id="KAK7000527.1"/>
    </source>
</evidence>
<reference evidence="1 2" key="1">
    <citation type="journal article" date="2024" name="J Genomics">
        <title>Draft genome sequencing and assembly of Favolaschia claudopus CIRM-BRFM 2984 isolated from oak limbs.</title>
        <authorList>
            <person name="Navarro D."/>
            <person name="Drula E."/>
            <person name="Chaduli D."/>
            <person name="Cazenave R."/>
            <person name="Ahrendt S."/>
            <person name="Wang J."/>
            <person name="Lipzen A."/>
            <person name="Daum C."/>
            <person name="Barry K."/>
            <person name="Grigoriev I.V."/>
            <person name="Favel A."/>
            <person name="Rosso M.N."/>
            <person name="Martin F."/>
        </authorList>
    </citation>
    <scope>NUCLEOTIDE SEQUENCE [LARGE SCALE GENOMIC DNA]</scope>
    <source>
        <strain evidence="1 2">CIRM-BRFM 2984</strain>
    </source>
</reference>
<keyword evidence="2" id="KW-1185">Reference proteome</keyword>
<proteinExistence type="predicted"/>
<comment type="caution">
    <text evidence="1">The sequence shown here is derived from an EMBL/GenBank/DDBJ whole genome shotgun (WGS) entry which is preliminary data.</text>
</comment>
<dbReference type="SUPFAM" id="SSF52058">
    <property type="entry name" value="L domain-like"/>
    <property type="match status" value="1"/>
</dbReference>
<gene>
    <name evidence="1" type="ORF">R3P38DRAFT_3056041</name>
</gene>
<dbReference type="Proteomes" id="UP001362999">
    <property type="component" value="Unassembled WGS sequence"/>
</dbReference>
<sequence length="371" mass="41835">MNSKNPLHVQELLDNTINFLSDSPATLLSCSLVARSWVYAAQSNLFRAPHVTTEAFFNHRNGVEREFCAVLTESPHLLRHVRELFIEEDEGDPDGVIARLCLLPFPRLETLIVGIDHLPRWSETFRPILSLRTLRTLDLSMGGGISPCIYFLTLCPSIQHLRLRCSGEDEKTPVVPHTLPLVQLKSLSVYFGTETYAEERHRLDPVGFYPFDLSKLKALAILTEYLVDLETLPNEARVGIQLLELSGSPSYRGVDLSGFTNLKIICLAFAHQSSSVARTVATISTLPCLQTVVFALGSSLLNFNSIERKNIQEIDEIMSSLTNLPEPVQFEIHPTTLDVEKYLRALFPLLVAKNKFAIVYRSPDMEESWRR</sequence>